<evidence type="ECO:0000313" key="1">
    <source>
        <dbReference type="EMBL" id="GBG11327.1"/>
    </source>
</evidence>
<dbReference type="RefSeq" id="WP_108995641.1">
    <property type="nucleotide sequence ID" value="NZ_BDQX01000394.1"/>
</dbReference>
<dbReference type="EMBL" id="BDQX01000394">
    <property type="protein sequence ID" value="GBG11327.1"/>
    <property type="molecule type" value="Genomic_DNA"/>
</dbReference>
<proteinExistence type="predicted"/>
<keyword evidence="2" id="KW-1185">Reference proteome</keyword>
<accession>A0A2R5EXP6</accession>
<reference evidence="1 2" key="1">
    <citation type="submission" date="2017-08" db="EMBL/GenBank/DDBJ databases">
        <title>Substantial Increase in Enzyme Production by Combined Drug-Resistance Mutations in Paenibacillus agaridevorans.</title>
        <authorList>
            <person name="Tanaka Y."/>
            <person name="Funane K."/>
            <person name="Hosaka T."/>
            <person name="Shiwa Y."/>
            <person name="Fujita N."/>
            <person name="Miyazaki T."/>
            <person name="Yoshikawa H."/>
            <person name="Murakami K."/>
            <person name="Kasahara K."/>
            <person name="Inaoka T."/>
            <person name="Hiraga Y."/>
            <person name="Ochi K."/>
        </authorList>
    </citation>
    <scope>NUCLEOTIDE SEQUENCE [LARGE SCALE GENOMIC DNA]</scope>
    <source>
        <strain evidence="1 2">T-3040</strain>
    </source>
</reference>
<name>A0A2R5EXP6_9BACL</name>
<organism evidence="1 2">
    <name type="scientific">Paenibacillus agaridevorans</name>
    <dbReference type="NCBI Taxonomy" id="171404"/>
    <lineage>
        <taxon>Bacteria</taxon>
        <taxon>Bacillati</taxon>
        <taxon>Bacillota</taxon>
        <taxon>Bacilli</taxon>
        <taxon>Bacillales</taxon>
        <taxon>Paenibacillaceae</taxon>
        <taxon>Paenibacillus</taxon>
    </lineage>
</organism>
<dbReference type="Proteomes" id="UP000245202">
    <property type="component" value="Unassembled WGS sequence"/>
</dbReference>
<evidence type="ECO:0000313" key="2">
    <source>
        <dbReference type="Proteomes" id="UP000245202"/>
    </source>
</evidence>
<sequence length="115" mass="13021">MYKIYEVNGGYGFTVENELTNFAQEHNPYKAGRVPMTQEEAQYFADCIDKGIPIEYEMEELTPHPAPIIPSDRVAKLEDEAAMLALELVDTQIRLDQSETDHASLLFELVDKGVL</sequence>
<dbReference type="AlphaFoldDB" id="A0A2R5EXP6"/>
<protein>
    <submittedName>
        <fullName evidence="1">Uncharacterized protein</fullName>
    </submittedName>
</protein>
<gene>
    <name evidence="1" type="ORF">PAT3040_06128</name>
</gene>
<comment type="caution">
    <text evidence="1">The sequence shown here is derived from an EMBL/GenBank/DDBJ whole genome shotgun (WGS) entry which is preliminary data.</text>
</comment>